<accession>A0A845PZ71</accession>
<feature type="domain" description="Lipocalin-like" evidence="1">
    <location>
        <begin position="5"/>
        <end position="84"/>
    </location>
</feature>
<dbReference type="Pfam" id="PF13924">
    <property type="entry name" value="Lipocalin_5"/>
    <property type="match status" value="1"/>
</dbReference>
<sequence length="88" mass="10204">MFRGTADEYQEEASGCLAYSGRFFVDEKEKTLTHEMAVSLFPNWLGNKQKRLMEIENNILNLQTDGPLLFNGKMKVAKITWERAKPNY</sequence>
<dbReference type="AlphaFoldDB" id="A0A845PZ71"/>
<gene>
    <name evidence="2" type="ORF">GNY06_12235</name>
</gene>
<keyword evidence="3" id="KW-1185">Reference proteome</keyword>
<dbReference type="Proteomes" id="UP000553459">
    <property type="component" value="Unassembled WGS sequence"/>
</dbReference>
<proteinExistence type="predicted"/>
<evidence type="ECO:0000313" key="2">
    <source>
        <dbReference type="EMBL" id="NAW52106.1"/>
    </source>
</evidence>
<reference evidence="2 3" key="1">
    <citation type="submission" date="2019-11" db="EMBL/GenBank/DDBJ databases">
        <title>Characterization of Elizabethkingia argenteiflava sp. nov., isolated from inner surface of Soybean Pods.</title>
        <authorList>
            <person name="Mo S."/>
        </authorList>
    </citation>
    <scope>NUCLEOTIDE SEQUENCE [LARGE SCALE GENOMIC DNA]</scope>
    <source>
        <strain evidence="2 3">YB22</strain>
    </source>
</reference>
<name>A0A845PZ71_9FLAO</name>
<evidence type="ECO:0000313" key="3">
    <source>
        <dbReference type="Proteomes" id="UP000553459"/>
    </source>
</evidence>
<protein>
    <recommendedName>
        <fullName evidence="1">Lipocalin-like domain-containing protein</fullName>
    </recommendedName>
</protein>
<evidence type="ECO:0000259" key="1">
    <source>
        <dbReference type="Pfam" id="PF13924"/>
    </source>
</evidence>
<comment type="caution">
    <text evidence="2">The sequence shown here is derived from an EMBL/GenBank/DDBJ whole genome shotgun (WGS) entry which is preliminary data.</text>
</comment>
<dbReference type="EMBL" id="JAAABJ010000642">
    <property type="protein sequence ID" value="NAW52106.1"/>
    <property type="molecule type" value="Genomic_DNA"/>
</dbReference>
<organism evidence="2 3">
    <name type="scientific">Elizabethkingia argenteiflava</name>
    <dbReference type="NCBI Taxonomy" id="2681556"/>
    <lineage>
        <taxon>Bacteria</taxon>
        <taxon>Pseudomonadati</taxon>
        <taxon>Bacteroidota</taxon>
        <taxon>Flavobacteriia</taxon>
        <taxon>Flavobacteriales</taxon>
        <taxon>Weeksellaceae</taxon>
        <taxon>Elizabethkingia</taxon>
    </lineage>
</organism>
<dbReference type="InterPro" id="IPR024311">
    <property type="entry name" value="Lipocalin-like"/>
</dbReference>